<keyword evidence="10" id="KW-1185">Reference proteome</keyword>
<dbReference type="Pfam" id="PF07627">
    <property type="entry name" value="PSCyt3"/>
    <property type="match status" value="1"/>
</dbReference>
<dbReference type="SUPFAM" id="SSF46626">
    <property type="entry name" value="Cytochrome c"/>
    <property type="match status" value="1"/>
</dbReference>
<evidence type="ECO:0000256" key="1">
    <source>
        <dbReference type="SAM" id="MobiDB-lite"/>
    </source>
</evidence>
<dbReference type="Pfam" id="PF07637">
    <property type="entry name" value="PSD5"/>
    <property type="match status" value="1"/>
</dbReference>
<feature type="chain" id="PRO_5002802165" description="Cytochrome c domain-containing protein" evidence="2">
    <location>
        <begin position="20"/>
        <end position="813"/>
    </location>
</feature>
<name>B4CW89_9BACT</name>
<dbReference type="eggNOG" id="COG0551">
    <property type="taxonomic scope" value="Bacteria"/>
</dbReference>
<dbReference type="GO" id="GO:0020037">
    <property type="term" value="F:heme binding"/>
    <property type="evidence" value="ECO:0007669"/>
    <property type="project" value="InterPro"/>
</dbReference>
<feature type="domain" description="DUF1588" evidence="5">
    <location>
        <begin position="605"/>
        <end position="701"/>
    </location>
</feature>
<dbReference type="InterPro" id="IPR011429">
    <property type="entry name" value="Cyt_c_Planctomycete-type"/>
</dbReference>
<sequence precursor="true">MKRLSLLALLLLAAGSVHAATARSEFLENYCADCHDAESKKGGLNFDALAWHLDQPGNFDEWAKVYRRVTRGEMPPKKKEQPKPEEAKAFLASLGGDLRGFDFAREASRGRTVLRRLNRVEYERTVQDLLGIHTPLADILPADTPAHGFDTVADGLRLSMLQMEKYLEAADVALDAAIVLGPAPAAKEVHWNPKEDKEVRKNLDTPPGTLSNPKDPKSGHHVLFLELPDAVVYFDRGYPSATVAGTGSHPAGLFKIRISAYGYQSVGHTIAMRVYRDNYREKQLIGWYEISADKPRVIEIVAQLPANQHIRIEPTYTGVDEKGQGVYNIGPKELKAPGLALQWAEMEGPLEPEWPPRSVGKVVGDTPVTKLDEHKNKNKNVAYEIAPEDPKAEAHKALETFAARAFRRPIDPGEIDRFEQLTDAELDGGAKFVPALRVGLRAILTAPQFLFFEERAGKLDDYALASRLSYFLWSTLPDEELLNHAANHTLSQPSVIHAQVERLLNDPRSQAFVHDFTGQWLDLRNIDATTPDKRLYPEADELLIHSMVDETESFFADILKENLPITNFVQSNFAMLNSRLAAHYDIPGVQGEEIRKVTLPPDSVRGGLLTQASVLKVTANGTTTSPVRRGAWVMKKLLGDPPPPPPPGIGAIEPDTRGATTVREQLAKHRNSETCAACHSHIDPPGFALESFDVIGGFREKYRQQDKGQLITLKDSPDPRLYAHVGLPVQCDGELADGRPFANIQDFKKLLLENPNQIVEALAGNLVTYSTGAGIGFADRFTVEEIAANTQKEGGGLRTLIHQITESPLFLNK</sequence>
<organism evidence="9 10">
    <name type="scientific">Chthoniobacter flavus Ellin428</name>
    <dbReference type="NCBI Taxonomy" id="497964"/>
    <lineage>
        <taxon>Bacteria</taxon>
        <taxon>Pseudomonadati</taxon>
        <taxon>Verrucomicrobiota</taxon>
        <taxon>Spartobacteria</taxon>
        <taxon>Chthoniobacterales</taxon>
        <taxon>Chthoniobacteraceae</taxon>
        <taxon>Chthoniobacter</taxon>
    </lineage>
</organism>
<proteinExistence type="predicted"/>
<dbReference type="Proteomes" id="UP000005824">
    <property type="component" value="Unassembled WGS sequence"/>
</dbReference>
<evidence type="ECO:0000313" key="9">
    <source>
        <dbReference type="EMBL" id="EDY21681.1"/>
    </source>
</evidence>
<evidence type="ECO:0000259" key="8">
    <source>
        <dbReference type="Pfam" id="PF07637"/>
    </source>
</evidence>
<dbReference type="InterPro" id="IPR013043">
    <property type="entry name" value="DUF1595"/>
</dbReference>
<feature type="region of interest" description="Disordered" evidence="1">
    <location>
        <begin position="190"/>
        <end position="216"/>
    </location>
</feature>
<keyword evidence="2" id="KW-0732">Signal</keyword>
<feature type="domain" description="DUF1592" evidence="6">
    <location>
        <begin position="459"/>
        <end position="586"/>
    </location>
</feature>
<dbReference type="STRING" id="497964.CfE428DRAFT_0926"/>
<reference evidence="9 10" key="1">
    <citation type="journal article" date="2011" name="J. Bacteriol.">
        <title>Genome sequence of Chthoniobacter flavus Ellin428, an aerobic heterotrophic soil bacterium.</title>
        <authorList>
            <person name="Kant R."/>
            <person name="van Passel M.W."/>
            <person name="Palva A."/>
            <person name="Lucas S."/>
            <person name="Lapidus A."/>
            <person name="Glavina Del Rio T."/>
            <person name="Dalin E."/>
            <person name="Tice H."/>
            <person name="Bruce D."/>
            <person name="Goodwin L."/>
            <person name="Pitluck S."/>
            <person name="Larimer F.W."/>
            <person name="Land M.L."/>
            <person name="Hauser L."/>
            <person name="Sangwan P."/>
            <person name="de Vos W.M."/>
            <person name="Janssen P.H."/>
            <person name="Smidt H."/>
        </authorList>
    </citation>
    <scope>NUCLEOTIDE SEQUENCE [LARGE SCALE GENOMIC DNA]</scope>
    <source>
        <strain evidence="9 10">Ellin428</strain>
    </source>
</reference>
<dbReference type="EMBL" id="ABVL01000002">
    <property type="protein sequence ID" value="EDY21681.1"/>
    <property type="molecule type" value="Genomic_DNA"/>
</dbReference>
<gene>
    <name evidence="9" type="ORF">CfE428DRAFT_0926</name>
</gene>
<evidence type="ECO:0000313" key="10">
    <source>
        <dbReference type="Proteomes" id="UP000005824"/>
    </source>
</evidence>
<evidence type="ECO:0000259" key="7">
    <source>
        <dbReference type="Pfam" id="PF07635"/>
    </source>
</evidence>
<feature type="domain" description="DUF1587" evidence="4">
    <location>
        <begin position="115"/>
        <end position="178"/>
    </location>
</feature>
<evidence type="ECO:0000259" key="5">
    <source>
        <dbReference type="Pfam" id="PF07627"/>
    </source>
</evidence>
<dbReference type="RefSeq" id="WP_006978253.1">
    <property type="nucleotide sequence ID" value="NZ_ABVL01000002.1"/>
</dbReference>
<feature type="domain" description="Cytochrome C Planctomycete-type" evidence="7">
    <location>
        <begin position="31"/>
        <end position="77"/>
    </location>
</feature>
<protein>
    <recommendedName>
        <fullName evidence="11">Cytochrome c domain-containing protein</fullName>
    </recommendedName>
</protein>
<evidence type="ECO:0000259" key="4">
    <source>
        <dbReference type="Pfam" id="PF07626"/>
    </source>
</evidence>
<evidence type="ECO:0000259" key="3">
    <source>
        <dbReference type="Pfam" id="PF07624"/>
    </source>
</evidence>
<feature type="domain" description="DUF1595" evidence="8">
    <location>
        <begin position="394"/>
        <end position="454"/>
    </location>
</feature>
<dbReference type="Pfam" id="PF07635">
    <property type="entry name" value="PSCyt1"/>
    <property type="match status" value="1"/>
</dbReference>
<evidence type="ECO:0008006" key="11">
    <source>
        <dbReference type="Google" id="ProtNLM"/>
    </source>
</evidence>
<dbReference type="Pfam" id="PF07624">
    <property type="entry name" value="PSD2"/>
    <property type="match status" value="1"/>
</dbReference>
<dbReference type="InterPro" id="IPR013036">
    <property type="entry name" value="DUF1587"/>
</dbReference>
<dbReference type="Pfam" id="PF07626">
    <property type="entry name" value="PSD3"/>
    <property type="match status" value="1"/>
</dbReference>
<comment type="caution">
    <text evidence="9">The sequence shown here is derived from an EMBL/GenBank/DDBJ whole genome shotgun (WGS) entry which is preliminary data.</text>
</comment>
<accession>B4CW89</accession>
<evidence type="ECO:0000256" key="2">
    <source>
        <dbReference type="SAM" id="SignalP"/>
    </source>
</evidence>
<dbReference type="Pfam" id="PF07631">
    <property type="entry name" value="PSD4"/>
    <property type="match status" value="1"/>
</dbReference>
<feature type="domain" description="DUF1585" evidence="3">
    <location>
        <begin position="737"/>
        <end position="810"/>
    </location>
</feature>
<evidence type="ECO:0000259" key="6">
    <source>
        <dbReference type="Pfam" id="PF07631"/>
    </source>
</evidence>
<dbReference type="InterPro" id="IPR013042">
    <property type="entry name" value="DUF1592"/>
</dbReference>
<dbReference type="InterPro" id="IPR011478">
    <property type="entry name" value="DUF1585"/>
</dbReference>
<dbReference type="InParanoid" id="B4CW89"/>
<feature type="compositionally biased region" description="Basic and acidic residues" evidence="1">
    <location>
        <begin position="190"/>
        <end position="203"/>
    </location>
</feature>
<dbReference type="InterPro" id="IPR036909">
    <property type="entry name" value="Cyt_c-like_dom_sf"/>
</dbReference>
<dbReference type="GO" id="GO:0009055">
    <property type="term" value="F:electron transfer activity"/>
    <property type="evidence" value="ECO:0007669"/>
    <property type="project" value="InterPro"/>
</dbReference>
<dbReference type="InterPro" id="IPR013039">
    <property type="entry name" value="DUF1588"/>
</dbReference>
<feature type="signal peptide" evidence="2">
    <location>
        <begin position="1"/>
        <end position="19"/>
    </location>
</feature>
<dbReference type="AlphaFoldDB" id="B4CW89"/>